<dbReference type="SUPFAM" id="SSF90257">
    <property type="entry name" value="Myosin rod fragments"/>
    <property type="match status" value="1"/>
</dbReference>
<gene>
    <name evidence="2" type="ORF">FH759_14325</name>
</gene>
<protein>
    <submittedName>
        <fullName evidence="2">Uncharacterized protein</fullName>
    </submittedName>
</protein>
<reference evidence="2 3" key="1">
    <citation type="submission" date="2019-06" db="EMBL/GenBank/DDBJ databases">
        <title>Enrichment of Autotrophic Halophilic Microorganisms from Red Sea Brine Pool Using Microbial Electrosynthesis System.</title>
        <authorList>
            <person name="Alqahtani M.F."/>
            <person name="Bajracharya S."/>
            <person name="Katuri K.P."/>
            <person name="Ali M."/>
            <person name="Saikaly P.E."/>
        </authorList>
    </citation>
    <scope>NUCLEOTIDE SEQUENCE [LARGE SCALE GENOMIC DNA]</scope>
    <source>
        <strain evidence="2">MES6</strain>
    </source>
</reference>
<proteinExistence type="predicted"/>
<dbReference type="AlphaFoldDB" id="A0A7C9HC65"/>
<sequence>MDKVDLNAANEKLMQIQETQVASATALPFELLNRRNNKTTKLIANSGETESMNGVNRWFDYEFSEPVFLCEVIISMENYRTFDTFEVKWELAQGGEVSQDISRESDTVFRANINELVRSVSFKPPKKWFTDTKLNSVSLTGFQKEELEEVVRLVARLDRFKADIIADSERAITSAENANVKLEALRQEQSELNSKIAESEKNVTDLNNQIGRLTEERNGLLADVKEREESIAALAGREAEANEYITERKTERSALVFPA</sequence>
<name>A0A7C9HC65_9RHOB</name>
<evidence type="ECO:0000313" key="3">
    <source>
        <dbReference type="Proteomes" id="UP000483078"/>
    </source>
</evidence>
<organism evidence="2 3">
    <name type="scientific">Sediminimonas qiaohouensis</name>
    <dbReference type="NCBI Taxonomy" id="552061"/>
    <lineage>
        <taxon>Bacteria</taxon>
        <taxon>Pseudomonadati</taxon>
        <taxon>Pseudomonadota</taxon>
        <taxon>Alphaproteobacteria</taxon>
        <taxon>Rhodobacterales</taxon>
        <taxon>Roseobacteraceae</taxon>
        <taxon>Sediminimonas</taxon>
    </lineage>
</organism>
<feature type="coiled-coil region" evidence="1">
    <location>
        <begin position="165"/>
        <end position="223"/>
    </location>
</feature>
<keyword evidence="1" id="KW-0175">Coiled coil</keyword>
<dbReference type="Proteomes" id="UP000483078">
    <property type="component" value="Unassembled WGS sequence"/>
</dbReference>
<evidence type="ECO:0000256" key="1">
    <source>
        <dbReference type="SAM" id="Coils"/>
    </source>
</evidence>
<accession>A0A7C9HC65</accession>
<dbReference type="EMBL" id="VENJ01000024">
    <property type="protein sequence ID" value="MTJ05849.1"/>
    <property type="molecule type" value="Genomic_DNA"/>
</dbReference>
<comment type="caution">
    <text evidence="2">The sequence shown here is derived from an EMBL/GenBank/DDBJ whole genome shotgun (WGS) entry which is preliminary data.</text>
</comment>
<evidence type="ECO:0000313" key="2">
    <source>
        <dbReference type="EMBL" id="MTJ05849.1"/>
    </source>
</evidence>
<dbReference type="RefSeq" id="WP_273250969.1">
    <property type="nucleotide sequence ID" value="NZ_VENJ01000024.1"/>
</dbReference>